<accession>A0A1K1PP84</accession>
<keyword evidence="1" id="KW-1133">Transmembrane helix</keyword>
<proteinExistence type="predicted"/>
<evidence type="ECO:0000256" key="1">
    <source>
        <dbReference type="SAM" id="Phobius"/>
    </source>
</evidence>
<evidence type="ECO:0000313" key="2">
    <source>
        <dbReference type="EMBL" id="SFW49275.1"/>
    </source>
</evidence>
<protein>
    <recommendedName>
        <fullName evidence="4">DUF748 domain-containing protein</fullName>
    </recommendedName>
</protein>
<dbReference type="STRING" id="76595.SAMN05660313_02068"/>
<dbReference type="Proteomes" id="UP000183257">
    <property type="component" value="Unassembled WGS sequence"/>
</dbReference>
<feature type="transmembrane region" description="Helical" evidence="1">
    <location>
        <begin position="12"/>
        <end position="30"/>
    </location>
</feature>
<evidence type="ECO:0000313" key="3">
    <source>
        <dbReference type="Proteomes" id="UP000183257"/>
    </source>
</evidence>
<gene>
    <name evidence="2" type="ORF">SAMN05660313_02068</name>
</gene>
<keyword evidence="1" id="KW-0472">Membrane</keyword>
<dbReference type="AlphaFoldDB" id="A0A1K1PP84"/>
<dbReference type="RefSeq" id="WP_072303683.1">
    <property type="nucleotide sequence ID" value="NZ_FPIY01000002.1"/>
</dbReference>
<reference evidence="3" key="1">
    <citation type="submission" date="2016-11" db="EMBL/GenBank/DDBJ databases">
        <authorList>
            <person name="Varghese N."/>
            <person name="Submissions S."/>
        </authorList>
    </citation>
    <scope>NUCLEOTIDE SEQUENCE [LARGE SCALE GENOMIC DNA]</scope>
    <source>
        <strain evidence="3">DSM 24786</strain>
    </source>
</reference>
<name>A0A1K1PP84_9FLAO</name>
<dbReference type="EMBL" id="FPIY01000002">
    <property type="protein sequence ID" value="SFW49275.1"/>
    <property type="molecule type" value="Genomic_DNA"/>
</dbReference>
<evidence type="ECO:0008006" key="4">
    <source>
        <dbReference type="Google" id="ProtNLM"/>
    </source>
</evidence>
<keyword evidence="3" id="KW-1185">Reference proteome</keyword>
<sequence>MVIKKSNIFKISIAIVGFFLLVLVAAHWFVKSKIESFLKNDLPNHIELEYSNVDLNIISGSIIIDTITLTQFTKENYKIKGILKADKLTIKNVAYTSLLIHKEIEINYIDIKKPSIKHFTGFSKKTKENDDKNKRFFNNPITIKKLNSTNGNVQLLDSNKETVFSAKDINISLKNCVFKIDDAKNKIPFSYGNSEVSASTIFADLGPFENATISKLIAKNNVLTAKNLQLKTKYTKEKLSKNIKTERDYIDLNIPELELKNISYGYNKTKFFINIFKTEIHNPKLEVYRDKLVTDDLSHKFMYSKMLRDLPIHLAMDSILINKGHIAYQEKLEPKISPEKLYFSNIDASIANLNNTSKKNTRVTTKSKLMGKTPLELSWAFSISKTTDFFTAWGSFKDLNIKSINPFLNSNLRATAEGDMQRMYFTISGNRQNAAGDLKIKYNNFKFKILKKDRLGVNKLLTKLGNLIIKEGSKTNPKDFRYGKIKVERDTTKSFFNYLWISVKGGLLDALTGKGVKEE</sequence>
<keyword evidence="1" id="KW-0812">Transmembrane</keyword>
<organism evidence="2 3">
    <name type="scientific">Cellulophaga fucicola</name>
    <dbReference type="NCBI Taxonomy" id="76595"/>
    <lineage>
        <taxon>Bacteria</taxon>
        <taxon>Pseudomonadati</taxon>
        <taxon>Bacteroidota</taxon>
        <taxon>Flavobacteriia</taxon>
        <taxon>Flavobacteriales</taxon>
        <taxon>Flavobacteriaceae</taxon>
        <taxon>Cellulophaga</taxon>
    </lineage>
</organism>
<dbReference type="OrthoDB" id="1412480at2"/>